<reference evidence="2" key="1">
    <citation type="submission" date="2016-11" db="UniProtKB">
        <authorList>
            <consortium name="WormBaseParasite"/>
        </authorList>
    </citation>
    <scope>IDENTIFICATION</scope>
</reference>
<dbReference type="Proteomes" id="UP000095282">
    <property type="component" value="Unplaced"/>
</dbReference>
<keyword evidence="1" id="KW-1185">Reference proteome</keyword>
<protein>
    <submittedName>
        <fullName evidence="2">60S ribosomal protein L36</fullName>
    </submittedName>
</protein>
<name>A0A1I7U223_9PELO</name>
<sequence length="79" mass="9018">MAMELTWGVSKLSIDGFMVDKELGPKDLLNLARKKRRAVFESKVKDMRKRVLHTALVRNIRSHLKDKAAQNKKLCGTPV</sequence>
<evidence type="ECO:0000313" key="2">
    <source>
        <dbReference type="WBParaSite" id="Csp11.Scaffold629.g14060.t1"/>
    </source>
</evidence>
<organism evidence="1 2">
    <name type="scientific">Caenorhabditis tropicalis</name>
    <dbReference type="NCBI Taxonomy" id="1561998"/>
    <lineage>
        <taxon>Eukaryota</taxon>
        <taxon>Metazoa</taxon>
        <taxon>Ecdysozoa</taxon>
        <taxon>Nematoda</taxon>
        <taxon>Chromadorea</taxon>
        <taxon>Rhabditida</taxon>
        <taxon>Rhabditina</taxon>
        <taxon>Rhabditomorpha</taxon>
        <taxon>Rhabditoidea</taxon>
        <taxon>Rhabditidae</taxon>
        <taxon>Peloderinae</taxon>
        <taxon>Caenorhabditis</taxon>
    </lineage>
</organism>
<dbReference type="AlphaFoldDB" id="A0A1I7U223"/>
<accession>A0A1I7U223</accession>
<evidence type="ECO:0000313" key="1">
    <source>
        <dbReference type="Proteomes" id="UP000095282"/>
    </source>
</evidence>
<dbReference type="WBParaSite" id="Csp11.Scaffold629.g14060.t1">
    <property type="protein sequence ID" value="Csp11.Scaffold629.g14060.t1"/>
    <property type="gene ID" value="Csp11.Scaffold629.g14060"/>
</dbReference>
<proteinExistence type="predicted"/>